<dbReference type="SMART" id="SM00028">
    <property type="entry name" value="TPR"/>
    <property type="match status" value="2"/>
</dbReference>
<dbReference type="SUPFAM" id="SSF48452">
    <property type="entry name" value="TPR-like"/>
    <property type="match status" value="1"/>
</dbReference>
<feature type="region of interest" description="Disordered" evidence="11">
    <location>
        <begin position="120"/>
        <end position="143"/>
    </location>
</feature>
<dbReference type="Gene3D" id="1.25.40.10">
    <property type="entry name" value="Tetratricopeptide repeat domain"/>
    <property type="match status" value="1"/>
</dbReference>
<feature type="domain" description="CS" evidence="12">
    <location>
        <begin position="3"/>
        <end position="98"/>
    </location>
</feature>
<evidence type="ECO:0000256" key="5">
    <source>
        <dbReference type="ARBA" id="ARBA00022803"/>
    </source>
</evidence>
<organism evidence="13 14">
    <name type="scientific">Anopheles dirus</name>
    <dbReference type="NCBI Taxonomy" id="7168"/>
    <lineage>
        <taxon>Eukaryota</taxon>
        <taxon>Metazoa</taxon>
        <taxon>Ecdysozoa</taxon>
        <taxon>Arthropoda</taxon>
        <taxon>Hexapoda</taxon>
        <taxon>Insecta</taxon>
        <taxon>Pterygota</taxon>
        <taxon>Neoptera</taxon>
        <taxon>Endopterygota</taxon>
        <taxon>Diptera</taxon>
        <taxon>Nematocera</taxon>
        <taxon>Culicoidea</taxon>
        <taxon>Culicidae</taxon>
        <taxon>Anophelinae</taxon>
        <taxon>Anopheles</taxon>
    </lineage>
</organism>
<dbReference type="GO" id="GO:0120293">
    <property type="term" value="C:dynein axonemal particle"/>
    <property type="evidence" value="ECO:0007669"/>
    <property type="project" value="UniProtKB-SubCell"/>
</dbReference>
<dbReference type="AlphaFoldDB" id="A0A182NRT0"/>
<keyword evidence="14" id="KW-1185">Reference proteome</keyword>
<evidence type="ECO:0000256" key="1">
    <source>
        <dbReference type="ARBA" id="ARBA00004123"/>
    </source>
</evidence>
<evidence type="ECO:0000256" key="3">
    <source>
        <dbReference type="ARBA" id="ARBA00022490"/>
    </source>
</evidence>
<dbReference type="InterPro" id="IPR037894">
    <property type="entry name" value="CS_DYX1C1"/>
</dbReference>
<dbReference type="GO" id="GO:0043005">
    <property type="term" value="C:neuron projection"/>
    <property type="evidence" value="ECO:0007669"/>
    <property type="project" value="UniProtKB-SubCell"/>
</dbReference>
<dbReference type="CDD" id="cd06469">
    <property type="entry name" value="p23_DYX1C1_like"/>
    <property type="match status" value="1"/>
</dbReference>
<keyword evidence="3" id="KW-0963">Cytoplasm</keyword>
<dbReference type="GO" id="GO:0036158">
    <property type="term" value="P:outer dynein arm assembly"/>
    <property type="evidence" value="ECO:0007669"/>
    <property type="project" value="TreeGrafter"/>
</dbReference>
<reference evidence="13" key="2">
    <citation type="submission" date="2020-05" db="UniProtKB">
        <authorList>
            <consortium name="EnsemblMetazoa"/>
        </authorList>
    </citation>
    <scope>IDENTIFICATION</scope>
    <source>
        <strain evidence="13">WRAIR2</strain>
    </source>
</reference>
<comment type="subcellular location">
    <subcellularLocation>
        <location evidence="2">Cell projection</location>
        <location evidence="2">Neuron projection</location>
    </subcellularLocation>
    <subcellularLocation>
        <location evidence="9">Dynein axonemal particle</location>
    </subcellularLocation>
    <subcellularLocation>
        <location evidence="1">Nucleus</location>
    </subcellularLocation>
</comment>
<evidence type="ECO:0000256" key="9">
    <source>
        <dbReference type="ARBA" id="ARBA00024190"/>
    </source>
</evidence>
<keyword evidence="5" id="KW-0802">TPR repeat</keyword>
<protein>
    <recommendedName>
        <fullName evidence="10">Dynein axonemal assembly factor 4</fullName>
    </recommendedName>
</protein>
<feature type="region of interest" description="Disordered" evidence="11">
    <location>
        <begin position="176"/>
        <end position="213"/>
    </location>
</feature>
<evidence type="ECO:0000313" key="13">
    <source>
        <dbReference type="EnsemblMetazoa" id="ADIR010370-PA"/>
    </source>
</evidence>
<evidence type="ECO:0000256" key="2">
    <source>
        <dbReference type="ARBA" id="ARBA00004487"/>
    </source>
</evidence>
<evidence type="ECO:0000256" key="11">
    <source>
        <dbReference type="SAM" id="MobiDB-lite"/>
    </source>
</evidence>
<dbReference type="InterPro" id="IPR011990">
    <property type="entry name" value="TPR-like_helical_dom_sf"/>
</dbReference>
<evidence type="ECO:0000256" key="4">
    <source>
        <dbReference type="ARBA" id="ARBA00022737"/>
    </source>
</evidence>
<dbReference type="InterPro" id="IPR019734">
    <property type="entry name" value="TPR_rpt"/>
</dbReference>
<feature type="compositionally biased region" description="Basic and acidic residues" evidence="11">
    <location>
        <begin position="176"/>
        <end position="188"/>
    </location>
</feature>
<evidence type="ECO:0000256" key="8">
    <source>
        <dbReference type="ARBA" id="ARBA00023273"/>
    </source>
</evidence>
<dbReference type="Proteomes" id="UP000075884">
    <property type="component" value="Unassembled WGS sequence"/>
</dbReference>
<dbReference type="PANTHER" id="PTHR46492:SF1">
    <property type="entry name" value="DYNEIN AXONEMAL ASSEMBLY FACTOR 4"/>
    <property type="match status" value="1"/>
</dbReference>
<dbReference type="GO" id="GO:0005634">
    <property type="term" value="C:nucleus"/>
    <property type="evidence" value="ECO:0007669"/>
    <property type="project" value="UniProtKB-SubCell"/>
</dbReference>
<dbReference type="FunFam" id="1.25.40.10:FF:000176">
    <property type="entry name" value="dynein assembly factor 4, axonemal isoform X1"/>
    <property type="match status" value="1"/>
</dbReference>
<dbReference type="GO" id="GO:0007399">
    <property type="term" value="P:nervous system development"/>
    <property type="evidence" value="ECO:0007669"/>
    <property type="project" value="UniProtKB-KW"/>
</dbReference>
<feature type="region of interest" description="Disordered" evidence="11">
    <location>
        <begin position="1"/>
        <end position="21"/>
    </location>
</feature>
<evidence type="ECO:0000256" key="10">
    <source>
        <dbReference type="ARBA" id="ARBA00024430"/>
    </source>
</evidence>
<feature type="compositionally biased region" description="Basic and acidic residues" evidence="11">
    <location>
        <begin position="120"/>
        <end position="133"/>
    </location>
</feature>
<name>A0A182NRT0_9DIPT</name>
<dbReference type="InterPro" id="IPR008978">
    <property type="entry name" value="HSP20-like_chaperone"/>
</dbReference>
<reference evidence="14" key="1">
    <citation type="submission" date="2013-03" db="EMBL/GenBank/DDBJ databases">
        <title>The Genome Sequence of Anopheles dirus WRAIR2.</title>
        <authorList>
            <consortium name="The Broad Institute Genomics Platform"/>
            <person name="Neafsey D.E."/>
            <person name="Walton C."/>
            <person name="Walker B."/>
            <person name="Young S.K."/>
            <person name="Zeng Q."/>
            <person name="Gargeya S."/>
            <person name="Fitzgerald M."/>
            <person name="Haas B."/>
            <person name="Abouelleil A."/>
            <person name="Allen A.W."/>
            <person name="Alvarado L."/>
            <person name="Arachchi H.M."/>
            <person name="Berlin A.M."/>
            <person name="Chapman S.B."/>
            <person name="Gainer-Dewar J."/>
            <person name="Goldberg J."/>
            <person name="Griggs A."/>
            <person name="Gujja S."/>
            <person name="Hansen M."/>
            <person name="Howarth C."/>
            <person name="Imamovic A."/>
            <person name="Ireland A."/>
            <person name="Larimer J."/>
            <person name="McCowan C."/>
            <person name="Murphy C."/>
            <person name="Pearson M."/>
            <person name="Poon T.W."/>
            <person name="Priest M."/>
            <person name="Roberts A."/>
            <person name="Saif S."/>
            <person name="Shea T."/>
            <person name="Sisk P."/>
            <person name="Sykes S."/>
            <person name="Wortman J."/>
            <person name="Nusbaum C."/>
            <person name="Birren B."/>
        </authorList>
    </citation>
    <scope>NUCLEOTIDE SEQUENCE [LARGE SCALE GENOMIC DNA]</scope>
    <source>
        <strain evidence="14">WRAIR2</strain>
    </source>
</reference>
<keyword evidence="8" id="KW-0966">Cell projection</keyword>
<dbReference type="PROSITE" id="PS51203">
    <property type="entry name" value="CS"/>
    <property type="match status" value="1"/>
</dbReference>
<dbReference type="Gene3D" id="2.60.40.790">
    <property type="match status" value="1"/>
</dbReference>
<dbReference type="GO" id="GO:0003341">
    <property type="term" value="P:cilium movement"/>
    <property type="evidence" value="ECO:0007669"/>
    <property type="project" value="InterPro"/>
</dbReference>
<keyword evidence="4" id="KW-0677">Repeat</keyword>
<proteinExistence type="predicted"/>
<dbReference type="STRING" id="7168.A0A182NRT0"/>
<dbReference type="PANTHER" id="PTHR46492">
    <property type="entry name" value="DYNEIN ASSEMBLY FACTOR 4, AXONEMAL"/>
    <property type="match status" value="1"/>
</dbReference>
<sequence length="403" mass="46311">MPLIPKNYSWQQSTTSGDDGDIHSSDIVIRVPFPGNHFQPDDIFTTEQFLKISRAPHYWELFLRHPIDADSSRCSILESEVVFELVKQDRATTWDSVELDVPRAERAALKERYLEQHRKRLEERSKQRAVEKDHKKKKEIHRQIERERNDRSAIDTLLEESKQRELRRMELAMVKDYRPDPTKHEPTGRKSSSVKYTDLEPSAGGPPQPPPAVRCSGTLEVTFSKRTFVTPKRESMESAEQEWTRKQAAARRAIGFADDDLRPDERNPEWLKQRGDTFFQQKNFLAAIAAYSAGIRLTKDYYALFLNRSAAHLALENYQRCAEDCSTALELLQPPVEANRKARVACLARRAAALVKLGFLQQGYGEMVAASRLDPDEESLRVEVDHLKRCLDEQGDGDSESDE</sequence>
<dbReference type="EnsemblMetazoa" id="ADIR010370-RA">
    <property type="protein sequence ID" value="ADIR010370-PA"/>
    <property type="gene ID" value="ADIR010370"/>
</dbReference>
<keyword evidence="6" id="KW-0524">Neurogenesis</keyword>
<dbReference type="SUPFAM" id="SSF49764">
    <property type="entry name" value="HSP20-like chaperones"/>
    <property type="match status" value="1"/>
</dbReference>
<evidence type="ECO:0000256" key="6">
    <source>
        <dbReference type="ARBA" id="ARBA00022902"/>
    </source>
</evidence>
<evidence type="ECO:0000259" key="12">
    <source>
        <dbReference type="PROSITE" id="PS51203"/>
    </source>
</evidence>
<keyword evidence="7" id="KW-0539">Nucleus</keyword>
<accession>A0A182NRT0</accession>
<evidence type="ECO:0000313" key="14">
    <source>
        <dbReference type="Proteomes" id="UP000075884"/>
    </source>
</evidence>
<dbReference type="VEuPathDB" id="VectorBase:ADIR010370"/>
<dbReference type="GO" id="GO:0036159">
    <property type="term" value="P:inner dynein arm assembly"/>
    <property type="evidence" value="ECO:0007669"/>
    <property type="project" value="TreeGrafter"/>
</dbReference>
<evidence type="ECO:0000256" key="7">
    <source>
        <dbReference type="ARBA" id="ARBA00023242"/>
    </source>
</evidence>
<dbReference type="InterPro" id="IPR007052">
    <property type="entry name" value="CS_dom"/>
</dbReference>
<dbReference type="InterPro" id="IPR052004">
    <property type="entry name" value="Dynein_assembly_factor_4"/>
</dbReference>